<gene>
    <name evidence="1" type="ORF">FDY93_09510</name>
</gene>
<evidence type="ECO:0000313" key="2">
    <source>
        <dbReference type="Proteomes" id="UP000306791"/>
    </source>
</evidence>
<dbReference type="EMBL" id="VANI01000009">
    <property type="protein sequence ID" value="TLM77811.1"/>
    <property type="molecule type" value="Genomic_DNA"/>
</dbReference>
<organism evidence="1 2">
    <name type="scientific">Microbulbifer harenosus</name>
    <dbReference type="NCBI Taxonomy" id="2576840"/>
    <lineage>
        <taxon>Bacteria</taxon>
        <taxon>Pseudomonadati</taxon>
        <taxon>Pseudomonadota</taxon>
        <taxon>Gammaproteobacteria</taxon>
        <taxon>Cellvibrionales</taxon>
        <taxon>Microbulbiferaceae</taxon>
        <taxon>Microbulbifer</taxon>
    </lineage>
</organism>
<proteinExistence type="predicted"/>
<protein>
    <submittedName>
        <fullName evidence="1">ATPase</fullName>
    </submittedName>
</protein>
<evidence type="ECO:0000313" key="1">
    <source>
        <dbReference type="EMBL" id="TLM77811.1"/>
    </source>
</evidence>
<keyword evidence="2" id="KW-1185">Reference proteome</keyword>
<reference evidence="1 2" key="1">
    <citation type="submission" date="2019-05" db="EMBL/GenBank/DDBJ databases">
        <title>Microbulbifer harenosus sp. nov., an alginate-degrading bacterium isolated from coastal sand.</title>
        <authorList>
            <person name="Huang H."/>
            <person name="Mo K."/>
            <person name="Bao S."/>
        </authorList>
    </citation>
    <scope>NUCLEOTIDE SEQUENCE [LARGE SCALE GENOMIC DNA]</scope>
    <source>
        <strain evidence="1 2">HB161719</strain>
    </source>
</reference>
<sequence length="152" mass="17932">MQVETLRDVLVWTREFHKNLAACLQHCAGKNENARSQMLLAYLARHEKELTETVDGFVDTAETRALNTWCYDYMDKHPILHSVHCDAPFQDLEPDEIMSVVSNQHDQVIELYRYLYGRADIEETRELMEELKSLEEQQIKQMVQGVNRMRDM</sequence>
<accession>A0ABY2UIN7</accession>
<dbReference type="RefSeq" id="WP_138235488.1">
    <property type="nucleotide sequence ID" value="NZ_CP185860.1"/>
</dbReference>
<dbReference type="Proteomes" id="UP000306791">
    <property type="component" value="Unassembled WGS sequence"/>
</dbReference>
<name>A0ABY2UIN7_9GAMM</name>
<comment type="caution">
    <text evidence="1">The sequence shown here is derived from an EMBL/GenBank/DDBJ whole genome shotgun (WGS) entry which is preliminary data.</text>
</comment>